<dbReference type="EMBL" id="CAJVPW010048883">
    <property type="protein sequence ID" value="CAG8762001.1"/>
    <property type="molecule type" value="Genomic_DNA"/>
</dbReference>
<proteinExistence type="predicted"/>
<accession>A0ACA9QQC0</accession>
<feature type="non-terminal residue" evidence="1">
    <location>
        <position position="46"/>
    </location>
</feature>
<organism evidence="1 2">
    <name type="scientific">Cetraspora pellucida</name>
    <dbReference type="NCBI Taxonomy" id="1433469"/>
    <lineage>
        <taxon>Eukaryota</taxon>
        <taxon>Fungi</taxon>
        <taxon>Fungi incertae sedis</taxon>
        <taxon>Mucoromycota</taxon>
        <taxon>Glomeromycotina</taxon>
        <taxon>Glomeromycetes</taxon>
        <taxon>Diversisporales</taxon>
        <taxon>Gigasporaceae</taxon>
        <taxon>Cetraspora</taxon>
    </lineage>
</organism>
<evidence type="ECO:0000313" key="2">
    <source>
        <dbReference type="Proteomes" id="UP000789366"/>
    </source>
</evidence>
<name>A0ACA9QQC0_9GLOM</name>
<reference evidence="1" key="1">
    <citation type="submission" date="2021-06" db="EMBL/GenBank/DDBJ databases">
        <authorList>
            <person name="Kallberg Y."/>
            <person name="Tangrot J."/>
            <person name="Rosling A."/>
        </authorList>
    </citation>
    <scope>NUCLEOTIDE SEQUENCE</scope>
    <source>
        <strain evidence="1">28 12/20/2015</strain>
    </source>
</reference>
<gene>
    <name evidence="1" type="ORF">SPELUC_LOCUS15196</name>
</gene>
<sequence>KEKKLHVVPAKAGEKDAMEVTSVRNRAIIVVRMEKNALMYCKSPSI</sequence>
<feature type="non-terminal residue" evidence="1">
    <location>
        <position position="1"/>
    </location>
</feature>
<evidence type="ECO:0000313" key="1">
    <source>
        <dbReference type="EMBL" id="CAG8762001.1"/>
    </source>
</evidence>
<comment type="caution">
    <text evidence="1">The sequence shown here is derived from an EMBL/GenBank/DDBJ whole genome shotgun (WGS) entry which is preliminary data.</text>
</comment>
<protein>
    <submittedName>
        <fullName evidence="1">8046_t:CDS:1</fullName>
    </submittedName>
</protein>
<dbReference type="Proteomes" id="UP000789366">
    <property type="component" value="Unassembled WGS sequence"/>
</dbReference>
<keyword evidence="2" id="KW-1185">Reference proteome</keyword>